<dbReference type="EMBL" id="CAADFJ010000017">
    <property type="protein sequence ID" value="VFJ97923.1"/>
    <property type="molecule type" value="Genomic_DNA"/>
</dbReference>
<evidence type="ECO:0000313" key="1">
    <source>
        <dbReference type="EMBL" id="VFJ89888.1"/>
    </source>
</evidence>
<proteinExistence type="predicted"/>
<organism evidence="1">
    <name type="scientific">Candidatus Kentrum eta</name>
    <dbReference type="NCBI Taxonomy" id="2126337"/>
    <lineage>
        <taxon>Bacteria</taxon>
        <taxon>Pseudomonadati</taxon>
        <taxon>Pseudomonadota</taxon>
        <taxon>Gammaproteobacteria</taxon>
        <taxon>Candidatus Kentrum</taxon>
    </lineage>
</organism>
<dbReference type="EMBL" id="CAADFG010000018">
    <property type="protein sequence ID" value="VFJ89888.1"/>
    <property type="molecule type" value="Genomic_DNA"/>
</dbReference>
<reference evidence="1" key="1">
    <citation type="submission" date="2019-02" db="EMBL/GenBank/DDBJ databases">
        <authorList>
            <person name="Gruber-Vodicka R. H."/>
            <person name="Seah K. B. B."/>
        </authorList>
    </citation>
    <scope>NUCLEOTIDE SEQUENCE</scope>
    <source>
        <strain evidence="3">BECK_SA2B12</strain>
        <strain evidence="1">BECK_SA2B15</strain>
        <strain evidence="2">BECK_SA2B20</strain>
    </source>
</reference>
<accession>A0A450UCE4</accession>
<name>A0A450UCE4_9GAMM</name>
<dbReference type="InterPro" id="IPR025528">
    <property type="entry name" value="BrnA_antitoxin"/>
</dbReference>
<dbReference type="EMBL" id="CAADFI010000012">
    <property type="protein sequence ID" value="VFJ90913.1"/>
    <property type="molecule type" value="Genomic_DNA"/>
</dbReference>
<evidence type="ECO:0000313" key="3">
    <source>
        <dbReference type="EMBL" id="VFJ97923.1"/>
    </source>
</evidence>
<dbReference type="AlphaFoldDB" id="A0A450UCE4"/>
<protein>
    <submittedName>
        <fullName evidence="1">Uncharacterized conserved protein, DUF4415 family</fullName>
    </submittedName>
</protein>
<evidence type="ECO:0000313" key="2">
    <source>
        <dbReference type="EMBL" id="VFJ90913.1"/>
    </source>
</evidence>
<gene>
    <name evidence="1" type="ORF">BECKH772A_GA0070896_1001813</name>
    <name evidence="2" type="ORF">BECKH772B_GA0070898_1001217</name>
    <name evidence="3" type="ORF">BECKH772C_GA0070978_1001713</name>
</gene>
<sequence length="97" mass="11090">MSETSTFPISQTATSKTDIERLRTMKDSDIVIDDDAPAWTPEMFSRVVAQNGSERPPHRQVVSLSLDTDVIRWFRAQSHDHQAYINALLRAHMQAHQ</sequence>
<dbReference type="Pfam" id="PF14384">
    <property type="entry name" value="BrnA_antitoxin"/>
    <property type="match status" value="1"/>
</dbReference>